<dbReference type="KEGG" id="foc:113206026"/>
<evidence type="ECO:0000313" key="3">
    <source>
        <dbReference type="RefSeq" id="XP_052126977.1"/>
    </source>
</evidence>
<dbReference type="InterPro" id="IPR001810">
    <property type="entry name" value="F-box_dom"/>
</dbReference>
<dbReference type="AlphaFoldDB" id="A0A9C6WSW9"/>
<keyword evidence="2" id="KW-1185">Reference proteome</keyword>
<evidence type="ECO:0000259" key="1">
    <source>
        <dbReference type="PROSITE" id="PS50181"/>
    </source>
</evidence>
<name>A0A9C6WSW9_FRAOC</name>
<sequence length="492" mass="54843">MLSQPKRVQQATAIDGSPLYNEPKKLTLMSLPDLPLLRVLSFLPMTDLAAAGMASCRLGELARAHWSLWRGKKLAEDEHVRGAGGLWDLLRVAPPVDKLCCVDTFADTSIELRCFNCYESDRSAAVVSCLAVETSVNTFLACLVREFAPRLKHLSYCGSDVNMIYFNLQYTRRIEILRLNFGSVNGGRAHWPQDVVLPRLHTVLIGELDQNESCDFEPSIDALRLLLQAHRGRLRSVSVGDRELVPLLDALDARPVNSNPLQCLKVVTGKGAAAGLRPFQPLLKHLIIQWSKRPAEMAKLLKSWSGPLERLDLDSPTPKMLRILGEGRLAVLRHLVLTDISSKTDLQWTLAGLPGLHSLVLHYCHGEKSLEILCGMAPTIIPALELLIFNIFKEEGCSTFKEDCPRVAKLAPAVKTLVRRAPLSLHCVMLPHCGCGDWPEQNERNERCCTIFYRHSTAAEAECPLCAEAVSAIRSLFYFREIQATKMTRIQV</sequence>
<dbReference type="Proteomes" id="UP000504606">
    <property type="component" value="Unplaced"/>
</dbReference>
<dbReference type="RefSeq" id="XP_052126977.1">
    <property type="nucleotide sequence ID" value="XM_052271017.1"/>
</dbReference>
<reference evidence="3" key="1">
    <citation type="submission" date="2025-08" db="UniProtKB">
        <authorList>
            <consortium name="RefSeq"/>
        </authorList>
    </citation>
    <scope>IDENTIFICATION</scope>
    <source>
        <tissue evidence="3">Whole organism</tissue>
    </source>
</reference>
<dbReference type="PROSITE" id="PS50181">
    <property type="entry name" value="FBOX"/>
    <property type="match status" value="1"/>
</dbReference>
<organism evidence="2 3">
    <name type="scientific">Frankliniella occidentalis</name>
    <name type="common">Western flower thrips</name>
    <name type="synonym">Euthrips occidentalis</name>
    <dbReference type="NCBI Taxonomy" id="133901"/>
    <lineage>
        <taxon>Eukaryota</taxon>
        <taxon>Metazoa</taxon>
        <taxon>Ecdysozoa</taxon>
        <taxon>Arthropoda</taxon>
        <taxon>Hexapoda</taxon>
        <taxon>Insecta</taxon>
        <taxon>Pterygota</taxon>
        <taxon>Neoptera</taxon>
        <taxon>Paraneoptera</taxon>
        <taxon>Thysanoptera</taxon>
        <taxon>Terebrantia</taxon>
        <taxon>Thripoidea</taxon>
        <taxon>Thripidae</taxon>
        <taxon>Frankliniella</taxon>
    </lineage>
</organism>
<dbReference type="GeneID" id="113206026"/>
<proteinExistence type="predicted"/>
<feature type="domain" description="F-box" evidence="1">
    <location>
        <begin position="25"/>
        <end position="72"/>
    </location>
</feature>
<evidence type="ECO:0000313" key="2">
    <source>
        <dbReference type="Proteomes" id="UP000504606"/>
    </source>
</evidence>
<gene>
    <name evidence="3" type="primary">LOC113206026</name>
</gene>
<dbReference type="InterPro" id="IPR036047">
    <property type="entry name" value="F-box-like_dom_sf"/>
</dbReference>
<protein>
    <submittedName>
        <fullName evidence="3">Uncharacterized protein LOC113206026</fullName>
    </submittedName>
</protein>
<dbReference type="SUPFAM" id="SSF52047">
    <property type="entry name" value="RNI-like"/>
    <property type="match status" value="1"/>
</dbReference>
<accession>A0A9C6WSW9</accession>
<dbReference type="SUPFAM" id="SSF81383">
    <property type="entry name" value="F-box domain"/>
    <property type="match status" value="1"/>
</dbReference>